<evidence type="ECO:0000259" key="3">
    <source>
        <dbReference type="PROSITE" id="PS50095"/>
    </source>
</evidence>
<dbReference type="Pfam" id="PF06232">
    <property type="entry name" value="ATS3"/>
    <property type="match status" value="1"/>
</dbReference>
<comment type="caution">
    <text evidence="1">Lacks conserved residue(s) required for the propagation of feature annotation.</text>
</comment>
<gene>
    <name evidence="4" type="ORF">C4D60_Mb11t04280</name>
</gene>
<protein>
    <recommendedName>
        <fullName evidence="3">PLAT domain-containing protein</fullName>
    </recommendedName>
</protein>
<accession>A0A4S8J1L5</accession>
<keyword evidence="5" id="KW-1185">Reference proteome</keyword>
<dbReference type="InterPro" id="IPR001024">
    <property type="entry name" value="PLAT/LH2_dom"/>
</dbReference>
<dbReference type="PROSITE" id="PS50095">
    <property type="entry name" value="PLAT"/>
    <property type="match status" value="1"/>
</dbReference>
<proteinExistence type="predicted"/>
<evidence type="ECO:0000256" key="2">
    <source>
        <dbReference type="SAM" id="SignalP"/>
    </source>
</evidence>
<dbReference type="Proteomes" id="UP000317650">
    <property type="component" value="Chromosome 11"/>
</dbReference>
<feature type="domain" description="PLAT" evidence="3">
    <location>
        <begin position="31"/>
        <end position="159"/>
    </location>
</feature>
<keyword evidence="2" id="KW-0732">Signal</keyword>
<name>A0A4S8J1L5_MUSBA</name>
<feature type="signal peptide" evidence="2">
    <location>
        <begin position="1"/>
        <end position="25"/>
    </location>
</feature>
<organism evidence="4 5">
    <name type="scientific">Musa balbisiana</name>
    <name type="common">Banana</name>
    <dbReference type="NCBI Taxonomy" id="52838"/>
    <lineage>
        <taxon>Eukaryota</taxon>
        <taxon>Viridiplantae</taxon>
        <taxon>Streptophyta</taxon>
        <taxon>Embryophyta</taxon>
        <taxon>Tracheophyta</taxon>
        <taxon>Spermatophyta</taxon>
        <taxon>Magnoliopsida</taxon>
        <taxon>Liliopsida</taxon>
        <taxon>Zingiberales</taxon>
        <taxon>Musaceae</taxon>
        <taxon>Musa</taxon>
    </lineage>
</organism>
<evidence type="ECO:0000313" key="4">
    <source>
        <dbReference type="EMBL" id="THU55220.1"/>
    </source>
</evidence>
<dbReference type="PANTHER" id="PTHR31718:SF47">
    <property type="entry name" value="OS06G0206401 PROTEIN"/>
    <property type="match status" value="1"/>
</dbReference>
<dbReference type="PANTHER" id="PTHR31718">
    <property type="entry name" value="PLAT DOMAIN-CONTAINING PROTEIN"/>
    <property type="match status" value="1"/>
</dbReference>
<dbReference type="Gene3D" id="2.60.60.20">
    <property type="entry name" value="PLAT/LH2 domain"/>
    <property type="match status" value="1"/>
</dbReference>
<dbReference type="AlphaFoldDB" id="A0A4S8J1L5"/>
<feature type="chain" id="PRO_5020588450" description="PLAT domain-containing protein" evidence="2">
    <location>
        <begin position="26"/>
        <end position="189"/>
    </location>
</feature>
<dbReference type="EMBL" id="PYDT01000007">
    <property type="protein sequence ID" value="THU55220.1"/>
    <property type="molecule type" value="Genomic_DNA"/>
</dbReference>
<comment type="caution">
    <text evidence="4">The sequence shown here is derived from an EMBL/GenBank/DDBJ whole genome shotgun (WGS) entry which is preliminary data.</text>
</comment>
<dbReference type="InterPro" id="IPR010417">
    <property type="entry name" value="Embryo-specific_ATS3"/>
</dbReference>
<dbReference type="STRING" id="52838.A0A4S8J1L5"/>
<dbReference type="InterPro" id="IPR036392">
    <property type="entry name" value="PLAT/LH2_dom_sf"/>
</dbReference>
<reference evidence="4 5" key="1">
    <citation type="journal article" date="2019" name="Nat. Plants">
        <title>Genome sequencing of Musa balbisiana reveals subgenome evolution and function divergence in polyploid bananas.</title>
        <authorList>
            <person name="Yao X."/>
        </authorList>
    </citation>
    <scope>NUCLEOTIDE SEQUENCE [LARGE SCALE GENOMIC DNA]</scope>
    <source>
        <strain evidence="5">cv. DH-PKW</strain>
        <tissue evidence="4">Leaves</tissue>
    </source>
</reference>
<sequence>MGRCLIVHCVLLLLLILAIVPFVASEEDDECVYTVYVRTGSVIKAGTDATIGLTLGDAAGREVAVADLVAWGGLMDPDHDYYERGALDAFSGRGPCGLATPLCRLNLTSDGAGAHHGWYCEYVEVTATGPHALCSQTLFYVRQWLATDAPPYRLYATVDGCAQPEAAPISDHRRLVVGPQTDSSSSSSS</sequence>
<evidence type="ECO:0000313" key="5">
    <source>
        <dbReference type="Proteomes" id="UP000317650"/>
    </source>
</evidence>
<evidence type="ECO:0000256" key="1">
    <source>
        <dbReference type="PROSITE-ProRule" id="PRU00152"/>
    </source>
</evidence>
<dbReference type="SUPFAM" id="SSF49723">
    <property type="entry name" value="Lipase/lipooxygenase domain (PLAT/LH2 domain)"/>
    <property type="match status" value="1"/>
</dbReference>